<evidence type="ECO:0000256" key="5">
    <source>
        <dbReference type="ARBA" id="ARBA00022777"/>
    </source>
</evidence>
<dbReference type="InterPro" id="IPR030665">
    <property type="entry name" value="KaiC"/>
</dbReference>
<feature type="domain" description="KaiC" evidence="7">
    <location>
        <begin position="246"/>
        <end position="479"/>
    </location>
</feature>
<evidence type="ECO:0000256" key="1">
    <source>
        <dbReference type="ARBA" id="ARBA00012513"/>
    </source>
</evidence>
<dbReference type="SMART" id="SM00382">
    <property type="entry name" value="AAA"/>
    <property type="match status" value="1"/>
</dbReference>
<reference evidence="8" key="1">
    <citation type="submission" date="2022-05" db="EMBL/GenBank/DDBJ databases">
        <title>Schlegelella sp. nov., isolated from mangrove soil.</title>
        <authorList>
            <person name="Liu Y."/>
            <person name="Ge X."/>
            <person name="Liu W."/>
        </authorList>
    </citation>
    <scope>NUCLEOTIDE SEQUENCE</scope>
    <source>
        <strain evidence="8">S2-27</strain>
    </source>
</reference>
<dbReference type="InterPro" id="IPR010624">
    <property type="entry name" value="KaiC_dom"/>
</dbReference>
<dbReference type="PIRSF" id="PIRSF039117">
    <property type="entry name" value="KaiC"/>
    <property type="match status" value="1"/>
</dbReference>
<dbReference type="SUPFAM" id="SSF52540">
    <property type="entry name" value="P-loop containing nucleoside triphosphate hydrolases"/>
    <property type="match status" value="2"/>
</dbReference>
<keyword evidence="4" id="KW-0677">Repeat</keyword>
<dbReference type="InterPro" id="IPR051347">
    <property type="entry name" value="Circadian_clock_KaiC-rel"/>
</dbReference>
<evidence type="ECO:0000313" key="8">
    <source>
        <dbReference type="EMBL" id="MCM5678114.1"/>
    </source>
</evidence>
<dbReference type="Gene3D" id="3.40.50.300">
    <property type="entry name" value="P-loop containing nucleotide triphosphate hydrolases"/>
    <property type="match status" value="2"/>
</dbReference>
<evidence type="ECO:0000259" key="7">
    <source>
        <dbReference type="PROSITE" id="PS51146"/>
    </source>
</evidence>
<dbReference type="Pfam" id="PF06745">
    <property type="entry name" value="ATPase"/>
    <property type="match status" value="2"/>
</dbReference>
<dbReference type="EC" id="2.7.11.1" evidence="1"/>
<evidence type="ECO:0000256" key="3">
    <source>
        <dbReference type="ARBA" id="ARBA00022679"/>
    </source>
</evidence>
<protein>
    <recommendedName>
        <fullName evidence="1">non-specific serine/threonine protein kinase</fullName>
        <ecNumber evidence="1">2.7.11.1</ecNumber>
    </recommendedName>
</protein>
<keyword evidence="3" id="KW-0808">Transferase</keyword>
<dbReference type="PANTHER" id="PTHR42926">
    <property type="match status" value="1"/>
</dbReference>
<gene>
    <name evidence="8" type="ORF">M8A51_01035</name>
</gene>
<dbReference type="InterPro" id="IPR027417">
    <property type="entry name" value="P-loop_NTPase"/>
</dbReference>
<dbReference type="InterPro" id="IPR014774">
    <property type="entry name" value="KaiC-like_dom"/>
</dbReference>
<comment type="caution">
    <text evidence="8">The sequence shown here is derived from an EMBL/GenBank/DDBJ whole genome shotgun (WGS) entry which is preliminary data.</text>
</comment>
<feature type="domain" description="KaiC" evidence="7">
    <location>
        <begin position="12"/>
        <end position="241"/>
    </location>
</feature>
<dbReference type="PANTHER" id="PTHR42926:SF1">
    <property type="entry name" value="CIRCADIAN CLOCK OSCILLATOR PROTEIN KAIC 1"/>
    <property type="match status" value="1"/>
</dbReference>
<dbReference type="EMBL" id="JAMKFE010000001">
    <property type="protein sequence ID" value="MCM5678114.1"/>
    <property type="molecule type" value="Genomic_DNA"/>
</dbReference>
<evidence type="ECO:0000256" key="4">
    <source>
        <dbReference type="ARBA" id="ARBA00022737"/>
    </source>
</evidence>
<sequence>MSATSSNVLALERVPSRIPGLDVLLGGGFFRSGVYIVQGHPGSGKTILANQLCYRHAADGGRAVYVTLLAESHSRMLQHIRGLSFFDESVIPNGLSYISAFHDLETEGLKGLMSVLRREMRARNVSVLVLDGLVAAAEAAETDGALKKFIHEVQTSAVFHGCTVFLLTSGSMQRVNAEHTMVDGLIELEDRLYDARAERTIQVRKFRGAGPLRGKHAFRITDDGLEVFPRIEALYGQPAEPAPLDGTTSTGVPSLDALLSAGGLPRASATVVIGSTGTGKTSLALHYLSRSSTDAPGLMFGFFESPARLRMKATALGLDLRTPEAEGALRFTWLPQGEYVLDELAHRLLATVREQGTRRLVIDGLSGFFEASTHPERTGRFFSCLVNELRRLGACVLMTLETRDVVSSVVSTPYGVSAFVDNLLYLRFVEHCGQVKRLLTVTKMRDSDFDPGLHEMVITAAGLSVAGRYTADGDVIPSASPVDANASPSRPGLPT</sequence>
<dbReference type="PROSITE" id="PS51146">
    <property type="entry name" value="KAIC"/>
    <property type="match status" value="2"/>
</dbReference>
<dbReference type="InterPro" id="IPR003593">
    <property type="entry name" value="AAA+_ATPase"/>
</dbReference>
<keyword evidence="6" id="KW-0378">Hydrolase</keyword>
<dbReference type="RefSeq" id="WP_251776235.1">
    <property type="nucleotide sequence ID" value="NZ_JAMKFE010000001.1"/>
</dbReference>
<evidence type="ECO:0000256" key="2">
    <source>
        <dbReference type="ARBA" id="ARBA00022553"/>
    </source>
</evidence>
<keyword evidence="5" id="KW-0418">Kinase</keyword>
<accession>A0ABT0YHA5</accession>
<keyword evidence="9" id="KW-1185">Reference proteome</keyword>
<proteinExistence type="predicted"/>
<organism evidence="8 9">
    <name type="scientific">Caldimonas mangrovi</name>
    <dbReference type="NCBI Taxonomy" id="2944811"/>
    <lineage>
        <taxon>Bacteria</taxon>
        <taxon>Pseudomonadati</taxon>
        <taxon>Pseudomonadota</taxon>
        <taxon>Betaproteobacteria</taxon>
        <taxon>Burkholderiales</taxon>
        <taxon>Sphaerotilaceae</taxon>
        <taxon>Caldimonas</taxon>
    </lineage>
</organism>
<name>A0ABT0YHA5_9BURK</name>
<evidence type="ECO:0000313" key="9">
    <source>
        <dbReference type="Proteomes" id="UP001165541"/>
    </source>
</evidence>
<evidence type="ECO:0000256" key="6">
    <source>
        <dbReference type="ARBA" id="ARBA00022801"/>
    </source>
</evidence>
<keyword evidence="2" id="KW-0597">Phosphoprotein</keyword>
<dbReference type="Proteomes" id="UP001165541">
    <property type="component" value="Unassembled WGS sequence"/>
</dbReference>